<dbReference type="RefSeq" id="WP_131908843.1">
    <property type="nucleotide sequence ID" value="NZ_SMFM01000002.1"/>
</dbReference>
<gene>
    <name evidence="1" type="ORF">E0F89_05465</name>
</gene>
<sequence>MKKLHYTLFLFFLVFKISSQNVQVDIITNQNDTIKEFRLKKDYLLENLMVLDLEKKLFVVNGKGEKKEFFPNEVKSFSFTRENKRFEFIAIDDNVFGLLLYSNKLKLLKVIKPGYTTVNFYVIVRPNNGKKSFMEAMGLGRLISKKVISREITDCPSVLEKVENKILKISGEEGVIELIKEYESSCF</sequence>
<evidence type="ECO:0000313" key="2">
    <source>
        <dbReference type="Proteomes" id="UP000295278"/>
    </source>
</evidence>
<dbReference type="Proteomes" id="UP000295278">
    <property type="component" value="Unassembled WGS sequence"/>
</dbReference>
<name>A0A4V2YUB5_9FLAO</name>
<organism evidence="1 2">
    <name type="scientific">Flavobacterium caseinilyticum</name>
    <dbReference type="NCBI Taxonomy" id="2541732"/>
    <lineage>
        <taxon>Bacteria</taxon>
        <taxon>Pseudomonadati</taxon>
        <taxon>Bacteroidota</taxon>
        <taxon>Flavobacteriia</taxon>
        <taxon>Flavobacteriales</taxon>
        <taxon>Flavobacteriaceae</taxon>
        <taxon>Flavobacterium</taxon>
    </lineage>
</organism>
<accession>A0A4V2YUB5</accession>
<proteinExistence type="predicted"/>
<protein>
    <submittedName>
        <fullName evidence="1">Uncharacterized protein</fullName>
    </submittedName>
</protein>
<comment type="caution">
    <text evidence="1">The sequence shown here is derived from an EMBL/GenBank/DDBJ whole genome shotgun (WGS) entry which is preliminary data.</text>
</comment>
<dbReference type="EMBL" id="SMFM01000002">
    <property type="protein sequence ID" value="TDD77047.1"/>
    <property type="molecule type" value="Genomic_DNA"/>
</dbReference>
<dbReference type="AlphaFoldDB" id="A0A4V2YUB5"/>
<keyword evidence="2" id="KW-1185">Reference proteome</keyword>
<dbReference type="OrthoDB" id="1346928at2"/>
<evidence type="ECO:0000313" key="1">
    <source>
        <dbReference type="EMBL" id="TDD77047.1"/>
    </source>
</evidence>
<reference evidence="1 2" key="1">
    <citation type="submission" date="2019-03" db="EMBL/GenBank/DDBJ databases">
        <title>Flavobacterium AT-3-2 sp. nov., isolated from arctic soil.</title>
        <authorList>
            <person name="Chaudhary D.K."/>
        </authorList>
    </citation>
    <scope>NUCLEOTIDE SEQUENCE [LARGE SCALE GENOMIC DNA]</scope>
    <source>
        <strain evidence="1 2">AT-3-2</strain>
    </source>
</reference>